<dbReference type="AlphaFoldDB" id="A0A4R1FKJ5"/>
<evidence type="ECO:0000256" key="1">
    <source>
        <dbReference type="ARBA" id="ARBA00001947"/>
    </source>
</evidence>
<dbReference type="PANTHER" id="PTHR42940">
    <property type="entry name" value="ALCOHOL DEHYDROGENASE 1-RELATED"/>
    <property type="match status" value="1"/>
</dbReference>
<evidence type="ECO:0000256" key="5">
    <source>
        <dbReference type="ARBA" id="ARBA00022833"/>
    </source>
</evidence>
<dbReference type="Gene3D" id="3.90.180.10">
    <property type="entry name" value="Medium-chain alcohol dehydrogenases, catalytic domain"/>
    <property type="match status" value="1"/>
</dbReference>
<accession>A0A4R1FKJ5</accession>
<dbReference type="Pfam" id="PF00107">
    <property type="entry name" value="ADH_zinc_N"/>
    <property type="match status" value="1"/>
</dbReference>
<dbReference type="GO" id="GO:0008270">
    <property type="term" value="F:zinc ion binding"/>
    <property type="evidence" value="ECO:0007669"/>
    <property type="project" value="InterPro"/>
</dbReference>
<evidence type="ECO:0000256" key="7">
    <source>
        <dbReference type="ARBA" id="ARBA00023027"/>
    </source>
</evidence>
<comment type="caution">
    <text evidence="11">The sequence shown here is derived from an EMBL/GenBank/DDBJ whole genome shotgun (WGS) entry which is preliminary data.</text>
</comment>
<name>A0A4R1FKJ5_9NOCA</name>
<dbReference type="GO" id="GO:0004022">
    <property type="term" value="F:alcohol dehydrogenase (NAD+) activity"/>
    <property type="evidence" value="ECO:0007669"/>
    <property type="project" value="UniProtKB-EC"/>
</dbReference>
<evidence type="ECO:0000259" key="10">
    <source>
        <dbReference type="Pfam" id="PF08240"/>
    </source>
</evidence>
<dbReference type="PROSITE" id="PS00059">
    <property type="entry name" value="ADH_ZINC"/>
    <property type="match status" value="1"/>
</dbReference>
<dbReference type="InterPro" id="IPR002328">
    <property type="entry name" value="ADH_Zn_CS"/>
</dbReference>
<dbReference type="InterPro" id="IPR013154">
    <property type="entry name" value="ADH-like_N"/>
</dbReference>
<dbReference type="STRING" id="1210063.GCA_001612665_03510"/>
<dbReference type="Proteomes" id="UP000294856">
    <property type="component" value="Unassembled WGS sequence"/>
</dbReference>
<evidence type="ECO:0000256" key="4">
    <source>
        <dbReference type="ARBA" id="ARBA00022723"/>
    </source>
</evidence>
<dbReference type="OrthoDB" id="3987021at2"/>
<sequence length="340" mass="35155">MDPVSSRLTTAAIWTGGTDVDLRRVEIPDLADGETLVRVRLATVCGSDLHTVTGRRPGACPSILGHEAVGDVVAVGVGATVAVGQRVVWSVTVACGDCARCRQGRTAKCGAVRKVGHESFHGDWPLSGAYAEHIVLPRGTATAVVPPGLPDSVAAPAACATATVMATIEAAGDLRGRRVLVVGAGMLGLTAVAAGSDAGAEVQAVDTDPARLALAPRFGAVAADTDPVDIAIDFTGSANAIETALRRLDIGGVLVLAGSVTPGPPLAVDPERLVRRWLTITGVHNYEPRHLGRAVDFLHRTVNRYPWRDVVAEPLPLAQLGAALLRPPPGILRTAVAPRM</sequence>
<dbReference type="PANTHER" id="PTHR42940:SF3">
    <property type="entry name" value="ALCOHOL DEHYDROGENASE 1-RELATED"/>
    <property type="match status" value="1"/>
</dbReference>
<dbReference type="InterPro" id="IPR011032">
    <property type="entry name" value="GroES-like_sf"/>
</dbReference>
<evidence type="ECO:0000256" key="8">
    <source>
        <dbReference type="RuleBase" id="RU361277"/>
    </source>
</evidence>
<keyword evidence="6" id="KW-0560">Oxidoreductase</keyword>
<dbReference type="InterPro" id="IPR017743">
    <property type="entry name" value="ADH_phosphonate_catab-assoc"/>
</dbReference>
<dbReference type="InterPro" id="IPR013149">
    <property type="entry name" value="ADH-like_C"/>
</dbReference>
<feature type="domain" description="Alcohol dehydrogenase-like N-terminal" evidence="10">
    <location>
        <begin position="32"/>
        <end position="141"/>
    </location>
</feature>
<dbReference type="RefSeq" id="WP_067451851.1">
    <property type="nucleotide sequence ID" value="NZ_SMFR01000003.1"/>
</dbReference>
<dbReference type="GO" id="GO:0005737">
    <property type="term" value="C:cytoplasm"/>
    <property type="evidence" value="ECO:0007669"/>
    <property type="project" value="TreeGrafter"/>
</dbReference>
<evidence type="ECO:0000259" key="9">
    <source>
        <dbReference type="Pfam" id="PF00107"/>
    </source>
</evidence>
<proteinExistence type="inferred from homology"/>
<dbReference type="Pfam" id="PF08240">
    <property type="entry name" value="ADH_N"/>
    <property type="match status" value="1"/>
</dbReference>
<protein>
    <recommendedName>
        <fullName evidence="3">alcohol dehydrogenase</fullName>
        <ecNumber evidence="3">1.1.1.1</ecNumber>
    </recommendedName>
</protein>
<organism evidence="11 12">
    <name type="scientific">Nocardia alba</name>
    <dbReference type="NCBI Taxonomy" id="225051"/>
    <lineage>
        <taxon>Bacteria</taxon>
        <taxon>Bacillati</taxon>
        <taxon>Actinomycetota</taxon>
        <taxon>Actinomycetes</taxon>
        <taxon>Mycobacteriales</taxon>
        <taxon>Nocardiaceae</taxon>
        <taxon>Nocardia</taxon>
    </lineage>
</organism>
<dbReference type="InterPro" id="IPR036291">
    <property type="entry name" value="NAD(P)-bd_dom_sf"/>
</dbReference>
<dbReference type="NCBIfam" id="TIGR03366">
    <property type="entry name" value="HpnZ_proposed"/>
    <property type="match status" value="1"/>
</dbReference>
<comment type="similarity">
    <text evidence="2 8">Belongs to the zinc-containing alcohol dehydrogenase family.</text>
</comment>
<gene>
    <name evidence="11" type="ORF">DFR71_3852</name>
</gene>
<dbReference type="CDD" id="cd08231">
    <property type="entry name" value="MDR_TM0436_like"/>
    <property type="match status" value="1"/>
</dbReference>
<dbReference type="SUPFAM" id="SSF50129">
    <property type="entry name" value="GroES-like"/>
    <property type="match status" value="1"/>
</dbReference>
<dbReference type="SUPFAM" id="SSF51735">
    <property type="entry name" value="NAD(P)-binding Rossmann-fold domains"/>
    <property type="match status" value="1"/>
</dbReference>
<evidence type="ECO:0000256" key="2">
    <source>
        <dbReference type="ARBA" id="ARBA00008072"/>
    </source>
</evidence>
<keyword evidence="7" id="KW-0520">NAD</keyword>
<evidence type="ECO:0000256" key="3">
    <source>
        <dbReference type="ARBA" id="ARBA00013190"/>
    </source>
</evidence>
<keyword evidence="4 8" id="KW-0479">Metal-binding</keyword>
<evidence type="ECO:0000313" key="12">
    <source>
        <dbReference type="Proteomes" id="UP000294856"/>
    </source>
</evidence>
<keyword evidence="12" id="KW-1185">Reference proteome</keyword>
<feature type="domain" description="Alcohol dehydrogenase-like C-terminal" evidence="9">
    <location>
        <begin position="187"/>
        <end position="298"/>
    </location>
</feature>
<reference evidence="11 12" key="1">
    <citation type="submission" date="2019-03" db="EMBL/GenBank/DDBJ databases">
        <title>Genomic Encyclopedia of Type Strains, Phase IV (KMG-IV): sequencing the most valuable type-strain genomes for metagenomic binning, comparative biology and taxonomic classification.</title>
        <authorList>
            <person name="Goeker M."/>
        </authorList>
    </citation>
    <scope>NUCLEOTIDE SEQUENCE [LARGE SCALE GENOMIC DNA]</scope>
    <source>
        <strain evidence="11 12">DSM 44684</strain>
    </source>
</reference>
<evidence type="ECO:0000313" key="11">
    <source>
        <dbReference type="EMBL" id="TCJ94943.1"/>
    </source>
</evidence>
<evidence type="ECO:0000256" key="6">
    <source>
        <dbReference type="ARBA" id="ARBA00023002"/>
    </source>
</evidence>
<keyword evidence="5 8" id="KW-0862">Zinc</keyword>
<dbReference type="EMBL" id="SMFR01000003">
    <property type="protein sequence ID" value="TCJ94943.1"/>
    <property type="molecule type" value="Genomic_DNA"/>
</dbReference>
<comment type="cofactor">
    <cofactor evidence="1 8">
        <name>Zn(2+)</name>
        <dbReference type="ChEBI" id="CHEBI:29105"/>
    </cofactor>
</comment>
<dbReference type="EC" id="1.1.1.1" evidence="3"/>